<protein>
    <recommendedName>
        <fullName evidence="5">RRM domain-containing protein</fullName>
    </recommendedName>
</protein>
<evidence type="ECO:0000256" key="2">
    <source>
        <dbReference type="ARBA" id="ARBA00023242"/>
    </source>
</evidence>
<dbReference type="Proteomes" id="UP000318582">
    <property type="component" value="Unassembled WGS sequence"/>
</dbReference>
<feature type="region of interest" description="Disordered" evidence="4">
    <location>
        <begin position="1"/>
        <end position="62"/>
    </location>
</feature>
<organism evidence="6 7">
    <name type="scientific">Powellomyces hirtus</name>
    <dbReference type="NCBI Taxonomy" id="109895"/>
    <lineage>
        <taxon>Eukaryota</taxon>
        <taxon>Fungi</taxon>
        <taxon>Fungi incertae sedis</taxon>
        <taxon>Chytridiomycota</taxon>
        <taxon>Chytridiomycota incertae sedis</taxon>
        <taxon>Chytridiomycetes</taxon>
        <taxon>Spizellomycetales</taxon>
        <taxon>Powellomycetaceae</taxon>
        <taxon>Powellomyces</taxon>
    </lineage>
</organism>
<dbReference type="EMBL" id="QEAQ01000087">
    <property type="protein sequence ID" value="TPX56060.1"/>
    <property type="molecule type" value="Genomic_DNA"/>
</dbReference>
<gene>
    <name evidence="6" type="ORF">PhCBS80983_g04837</name>
</gene>
<dbReference type="PANTHER" id="PTHR48033">
    <property type="entry name" value="RNA-BINDING (RRM/RBD/RNP MOTIFS) FAMILY PROTEIN"/>
    <property type="match status" value="1"/>
</dbReference>
<dbReference type="Pfam" id="PF00076">
    <property type="entry name" value="RRM_1"/>
    <property type="match status" value="1"/>
</dbReference>
<accession>A0A507DYZ1</accession>
<dbReference type="InterPro" id="IPR035979">
    <property type="entry name" value="RBD_domain_sf"/>
</dbReference>
<proteinExistence type="predicted"/>
<evidence type="ECO:0000259" key="5">
    <source>
        <dbReference type="PROSITE" id="PS50102"/>
    </source>
</evidence>
<comment type="subcellular location">
    <subcellularLocation>
        <location evidence="1">Nucleus</location>
    </subcellularLocation>
</comment>
<reference evidence="6 7" key="1">
    <citation type="journal article" date="2019" name="Sci. Rep.">
        <title>Comparative genomics of chytrid fungi reveal insights into the obligate biotrophic and pathogenic lifestyle of Synchytrium endobioticum.</title>
        <authorList>
            <person name="van de Vossenberg B.T.L.H."/>
            <person name="Warris S."/>
            <person name="Nguyen H.D.T."/>
            <person name="van Gent-Pelzer M.P.E."/>
            <person name="Joly D.L."/>
            <person name="van de Geest H.C."/>
            <person name="Bonants P.J.M."/>
            <person name="Smith D.S."/>
            <person name="Levesque C.A."/>
            <person name="van der Lee T.A.J."/>
        </authorList>
    </citation>
    <scope>NUCLEOTIDE SEQUENCE [LARGE SCALE GENOMIC DNA]</scope>
    <source>
        <strain evidence="6 7">CBS 809.83</strain>
    </source>
</reference>
<dbReference type="GO" id="GO:0000785">
    <property type="term" value="C:chromatin"/>
    <property type="evidence" value="ECO:0007669"/>
    <property type="project" value="TreeGrafter"/>
</dbReference>
<keyword evidence="7" id="KW-1185">Reference proteome</keyword>
<dbReference type="Gene3D" id="3.30.70.330">
    <property type="match status" value="1"/>
</dbReference>
<evidence type="ECO:0000313" key="6">
    <source>
        <dbReference type="EMBL" id="TPX56060.1"/>
    </source>
</evidence>
<evidence type="ECO:0000313" key="7">
    <source>
        <dbReference type="Proteomes" id="UP000318582"/>
    </source>
</evidence>
<keyword evidence="3" id="KW-0694">RNA-binding</keyword>
<comment type="caution">
    <text evidence="6">The sequence shown here is derived from an EMBL/GenBank/DDBJ whole genome shotgun (WGS) entry which is preliminary data.</text>
</comment>
<evidence type="ECO:0000256" key="4">
    <source>
        <dbReference type="SAM" id="MobiDB-lite"/>
    </source>
</evidence>
<evidence type="ECO:0000256" key="3">
    <source>
        <dbReference type="PROSITE-ProRule" id="PRU00176"/>
    </source>
</evidence>
<dbReference type="PANTHER" id="PTHR48033:SF10">
    <property type="entry name" value="RNA-BINDING PROTEIN SQUID"/>
    <property type="match status" value="1"/>
</dbReference>
<dbReference type="STRING" id="109895.A0A507DYZ1"/>
<name>A0A507DYZ1_9FUNG</name>
<dbReference type="GO" id="GO:0003723">
    <property type="term" value="F:RNA binding"/>
    <property type="evidence" value="ECO:0007669"/>
    <property type="project" value="UniProtKB-UniRule"/>
</dbReference>
<dbReference type="GO" id="GO:0005654">
    <property type="term" value="C:nucleoplasm"/>
    <property type="evidence" value="ECO:0007669"/>
    <property type="project" value="TreeGrafter"/>
</dbReference>
<dbReference type="InterPro" id="IPR012677">
    <property type="entry name" value="Nucleotide-bd_a/b_plait_sf"/>
</dbReference>
<sequence length="119" mass="13384">MSKERDADGDSFVKEERRQSSDDAGSHGGDNRGRGDERGNDRGGRGDRGGDRRQKNGEEEVRSLFVRGLSDGTRSEDLMDAFQNYGNVMDCYLPMDYYSGKARGFAYIQYVPLKMVVQL</sequence>
<feature type="domain" description="RRM" evidence="5">
    <location>
        <begin position="62"/>
        <end position="110"/>
    </location>
</feature>
<dbReference type="GO" id="GO:0010468">
    <property type="term" value="P:regulation of gene expression"/>
    <property type="evidence" value="ECO:0007669"/>
    <property type="project" value="TreeGrafter"/>
</dbReference>
<dbReference type="InterPro" id="IPR000504">
    <property type="entry name" value="RRM_dom"/>
</dbReference>
<evidence type="ECO:0000256" key="1">
    <source>
        <dbReference type="ARBA" id="ARBA00004123"/>
    </source>
</evidence>
<keyword evidence="2" id="KW-0539">Nucleus</keyword>
<dbReference type="PROSITE" id="PS50102">
    <property type="entry name" value="RRM"/>
    <property type="match status" value="1"/>
</dbReference>
<dbReference type="AlphaFoldDB" id="A0A507DYZ1"/>
<dbReference type="SUPFAM" id="SSF54928">
    <property type="entry name" value="RNA-binding domain, RBD"/>
    <property type="match status" value="1"/>
</dbReference>